<evidence type="ECO:0000256" key="6">
    <source>
        <dbReference type="ARBA" id="ARBA00022692"/>
    </source>
</evidence>
<evidence type="ECO:0000256" key="9">
    <source>
        <dbReference type="ARBA" id="ARBA00023136"/>
    </source>
</evidence>
<name>U4L3E1_PYROM</name>
<dbReference type="InterPro" id="IPR013969">
    <property type="entry name" value="Oligosacch_biosynth_Alg14"/>
</dbReference>
<evidence type="ECO:0000256" key="10">
    <source>
        <dbReference type="ARBA" id="ARBA00032062"/>
    </source>
</evidence>
<dbReference type="Gene3D" id="3.40.50.2000">
    <property type="entry name" value="Glycogen Phosphorylase B"/>
    <property type="match status" value="1"/>
</dbReference>
<keyword evidence="12" id="KW-0808">Transferase</keyword>
<evidence type="ECO:0000313" key="12">
    <source>
        <dbReference type="EMBL" id="CCX06833.1"/>
    </source>
</evidence>
<comment type="function">
    <text evidence="11">Involved in protein N-glycosylation. Essential for the second step of the dolichol-linked oligosaccharide pathway. Anchors the catalytic subunit ALG13 to the ER.</text>
</comment>
<protein>
    <recommendedName>
        <fullName evidence="5 11">UDP-N-acetylglucosamine transferase subunit ALG14</fullName>
    </recommendedName>
    <alternativeName>
        <fullName evidence="10 11">Asparagine-linked glycosylation protein 14</fullName>
    </alternativeName>
</protein>
<keyword evidence="9" id="KW-0472">Membrane</keyword>
<organism evidence="12 13">
    <name type="scientific">Pyronema omphalodes (strain CBS 100304)</name>
    <name type="common">Pyronema confluens</name>
    <dbReference type="NCBI Taxonomy" id="1076935"/>
    <lineage>
        <taxon>Eukaryota</taxon>
        <taxon>Fungi</taxon>
        <taxon>Dikarya</taxon>
        <taxon>Ascomycota</taxon>
        <taxon>Pezizomycotina</taxon>
        <taxon>Pezizomycetes</taxon>
        <taxon>Pezizales</taxon>
        <taxon>Pyronemataceae</taxon>
        <taxon>Pyronema</taxon>
    </lineage>
</organism>
<evidence type="ECO:0000256" key="11">
    <source>
        <dbReference type="RuleBase" id="RU362127"/>
    </source>
</evidence>
<keyword evidence="7 11" id="KW-0256">Endoplasmic reticulum</keyword>
<comment type="subunit">
    <text evidence="4 11">Heterodimer with ALG13 to form a functional enzyme.</text>
</comment>
<dbReference type="PANTHER" id="PTHR12154:SF4">
    <property type="entry name" value="UDP-N-ACETYLGLUCOSAMINE TRANSFERASE SUBUNIT ALG14 HOMOLOG"/>
    <property type="match status" value="1"/>
</dbReference>
<dbReference type="eggNOG" id="KOG3339">
    <property type="taxonomic scope" value="Eukaryota"/>
</dbReference>
<evidence type="ECO:0000256" key="8">
    <source>
        <dbReference type="ARBA" id="ARBA00022989"/>
    </source>
</evidence>
<dbReference type="OrthoDB" id="17098at2759"/>
<dbReference type="AlphaFoldDB" id="U4L3E1"/>
<dbReference type="GO" id="GO:0043541">
    <property type="term" value="C:UDP-N-acetylglucosamine transferase complex"/>
    <property type="evidence" value="ECO:0007669"/>
    <property type="project" value="TreeGrafter"/>
</dbReference>
<reference evidence="12 13" key="1">
    <citation type="journal article" date="2013" name="PLoS Genet.">
        <title>The genome and development-dependent transcriptomes of Pyronema confluens: a window into fungal evolution.</title>
        <authorList>
            <person name="Traeger S."/>
            <person name="Altegoer F."/>
            <person name="Freitag M."/>
            <person name="Gabaldon T."/>
            <person name="Kempken F."/>
            <person name="Kumar A."/>
            <person name="Marcet-Houben M."/>
            <person name="Poggeler S."/>
            <person name="Stajich J.E."/>
            <person name="Nowrousian M."/>
        </authorList>
    </citation>
    <scope>NUCLEOTIDE SEQUENCE [LARGE SCALE GENOMIC DNA]</scope>
    <source>
        <strain evidence="13">CBS 100304</strain>
        <tissue evidence="12">Vegetative mycelium</tissue>
    </source>
</reference>
<gene>
    <name evidence="11" type="primary">ALG14</name>
    <name evidence="12" type="ORF">PCON_06420</name>
</gene>
<evidence type="ECO:0000256" key="5">
    <source>
        <dbReference type="ARBA" id="ARBA00017467"/>
    </source>
</evidence>
<proteinExistence type="inferred from homology"/>
<keyword evidence="13" id="KW-1185">Reference proteome</keyword>
<evidence type="ECO:0000313" key="13">
    <source>
        <dbReference type="Proteomes" id="UP000018144"/>
    </source>
</evidence>
<keyword evidence="6" id="KW-0812">Transmembrane</keyword>
<dbReference type="Pfam" id="PF08660">
    <property type="entry name" value="Alg14"/>
    <property type="match status" value="1"/>
</dbReference>
<evidence type="ECO:0000256" key="4">
    <source>
        <dbReference type="ARBA" id="ARBA00011335"/>
    </source>
</evidence>
<sequence length="195" mass="21315">MAMLSTIILTFVCLLIPLFMILLGSGGHTAEMLLLLKSVPAAQLQSFKRTYVVTSGDALSVQKAAGFEQSLATEPKNCIIRIVPRARRVGQSWLSTPWDCVLCLVACMKAFVEGGIPDIVICNGPGSAVLMVLVALGCRFIGVAGTRTIYVESFARTKTLSLSGNILYPLVDRFFVQWPKVKERYPRAEYKGILV</sequence>
<dbReference type="OMA" id="GTCCIIT"/>
<dbReference type="STRING" id="1076935.U4L3E1"/>
<evidence type="ECO:0000256" key="1">
    <source>
        <dbReference type="ARBA" id="ARBA00004389"/>
    </source>
</evidence>
<keyword evidence="8" id="KW-1133">Transmembrane helix</keyword>
<evidence type="ECO:0000256" key="3">
    <source>
        <dbReference type="ARBA" id="ARBA00009731"/>
    </source>
</evidence>
<dbReference type="Proteomes" id="UP000018144">
    <property type="component" value="Unassembled WGS sequence"/>
</dbReference>
<comment type="subcellular location">
    <subcellularLocation>
        <location evidence="1 11">Endoplasmic reticulum membrane</location>
        <topology evidence="1 11">Single-pass membrane protein</topology>
    </subcellularLocation>
    <subcellularLocation>
        <location evidence="2">Nucleus membrane</location>
        <topology evidence="2">Single-pass membrane protein</topology>
    </subcellularLocation>
</comment>
<comment type="similarity">
    <text evidence="3 11">Belongs to the ALG14 family.</text>
</comment>
<dbReference type="GO" id="GO:0004577">
    <property type="term" value="F:N-acetylglucosaminyldiphosphodolichol N-acetylglucosaminyltransferase activity"/>
    <property type="evidence" value="ECO:0007669"/>
    <property type="project" value="TreeGrafter"/>
</dbReference>
<dbReference type="EMBL" id="HF935318">
    <property type="protein sequence ID" value="CCX06833.1"/>
    <property type="molecule type" value="Genomic_DNA"/>
</dbReference>
<evidence type="ECO:0000256" key="7">
    <source>
        <dbReference type="ARBA" id="ARBA00022824"/>
    </source>
</evidence>
<evidence type="ECO:0000256" key="2">
    <source>
        <dbReference type="ARBA" id="ARBA00004590"/>
    </source>
</evidence>
<accession>U4L3E1</accession>
<dbReference type="GO" id="GO:0031965">
    <property type="term" value="C:nuclear membrane"/>
    <property type="evidence" value="ECO:0007669"/>
    <property type="project" value="UniProtKB-SubCell"/>
</dbReference>
<dbReference type="GO" id="GO:0006488">
    <property type="term" value="P:dolichol-linked oligosaccharide biosynthetic process"/>
    <property type="evidence" value="ECO:0007669"/>
    <property type="project" value="InterPro"/>
</dbReference>
<dbReference type="PANTHER" id="PTHR12154">
    <property type="entry name" value="GLYCOSYL TRANSFERASE-RELATED"/>
    <property type="match status" value="1"/>
</dbReference>